<keyword evidence="1" id="KW-0472">Membrane</keyword>
<dbReference type="Proteomes" id="UP000184432">
    <property type="component" value="Unassembled WGS sequence"/>
</dbReference>
<dbReference type="AlphaFoldDB" id="A0A1M6D9B3"/>
<keyword evidence="1" id="KW-1133">Transmembrane helix</keyword>
<feature type="transmembrane region" description="Helical" evidence="1">
    <location>
        <begin position="54"/>
        <end position="72"/>
    </location>
</feature>
<evidence type="ECO:0000256" key="1">
    <source>
        <dbReference type="SAM" id="Phobius"/>
    </source>
</evidence>
<protein>
    <recommendedName>
        <fullName evidence="4">DoxX protein</fullName>
    </recommendedName>
</protein>
<evidence type="ECO:0008006" key="4">
    <source>
        <dbReference type="Google" id="ProtNLM"/>
    </source>
</evidence>
<gene>
    <name evidence="2" type="ORF">SAMN04488508_102498</name>
</gene>
<accession>A0A1M6D9B3</accession>
<reference evidence="3" key="1">
    <citation type="submission" date="2016-11" db="EMBL/GenBank/DDBJ databases">
        <authorList>
            <person name="Varghese N."/>
            <person name="Submissions S."/>
        </authorList>
    </citation>
    <scope>NUCLEOTIDE SEQUENCE [LARGE SCALE GENOMIC DNA]</scope>
    <source>
        <strain evidence="3">DSM 22623</strain>
    </source>
</reference>
<dbReference type="RefSeq" id="WP_073315276.1">
    <property type="nucleotide sequence ID" value="NZ_FQYP01000002.1"/>
</dbReference>
<feature type="transmembrane region" description="Helical" evidence="1">
    <location>
        <begin position="7"/>
        <end position="28"/>
    </location>
</feature>
<organism evidence="2 3">
    <name type="scientific">Aquimarina spongiae</name>
    <dbReference type="NCBI Taxonomy" id="570521"/>
    <lineage>
        <taxon>Bacteria</taxon>
        <taxon>Pseudomonadati</taxon>
        <taxon>Bacteroidota</taxon>
        <taxon>Flavobacteriia</taxon>
        <taxon>Flavobacteriales</taxon>
        <taxon>Flavobacteriaceae</taxon>
        <taxon>Aquimarina</taxon>
    </lineage>
</organism>
<dbReference type="EMBL" id="FQYP01000002">
    <property type="protein sequence ID" value="SHI69749.1"/>
    <property type="molecule type" value="Genomic_DNA"/>
</dbReference>
<evidence type="ECO:0000313" key="2">
    <source>
        <dbReference type="EMBL" id="SHI69749.1"/>
    </source>
</evidence>
<keyword evidence="1" id="KW-0812">Transmembrane</keyword>
<feature type="transmembrane region" description="Helical" evidence="1">
    <location>
        <begin position="101"/>
        <end position="117"/>
    </location>
</feature>
<name>A0A1M6D9B3_9FLAO</name>
<evidence type="ECO:0000313" key="3">
    <source>
        <dbReference type="Proteomes" id="UP000184432"/>
    </source>
</evidence>
<feature type="transmembrane region" description="Helical" evidence="1">
    <location>
        <begin position="79"/>
        <end position="95"/>
    </location>
</feature>
<sequence length="137" mass="16096">MKLKIYLYHFTRIAFGAFLVVYSTYNVIKYSGYLDRLDGYFVSVSLFDNMVLEALAPLVPFEEFVIGFFLVLGMFTKHVLKISVILFAFFTLFLWDAGRESCAFIHLLCCLVSLVLLKKDNYDIRSKDYREDFYRLT</sequence>
<proteinExistence type="predicted"/>
<keyword evidence="3" id="KW-1185">Reference proteome</keyword>
<dbReference type="OrthoDB" id="1163270at2"/>